<keyword evidence="1" id="KW-0812">Transmembrane</keyword>
<feature type="transmembrane region" description="Helical" evidence="1">
    <location>
        <begin position="61"/>
        <end position="78"/>
    </location>
</feature>
<evidence type="ECO:0000313" key="3">
    <source>
        <dbReference type="EMBL" id="RIW37251.1"/>
    </source>
</evidence>
<reference evidence="3 4" key="1">
    <citation type="submission" date="2018-09" db="EMBL/GenBank/DDBJ databases">
        <title>Bacillus saliacetes sp. nov., isolated from Thai shrimp paste (Ka-pi).</title>
        <authorList>
            <person name="Daroonpunt R."/>
            <person name="Tanasupawat S."/>
            <person name="Yiamsombut S."/>
        </authorList>
    </citation>
    <scope>NUCLEOTIDE SEQUENCE [LARGE SCALE GENOMIC DNA]</scope>
    <source>
        <strain evidence="3 4">SKP7-4</strain>
    </source>
</reference>
<feature type="transmembrane region" description="Helical" evidence="1">
    <location>
        <begin position="136"/>
        <end position="156"/>
    </location>
</feature>
<evidence type="ECO:0000313" key="4">
    <source>
        <dbReference type="Proteomes" id="UP000265801"/>
    </source>
</evidence>
<dbReference type="PANTHER" id="PTHR36834:SF1">
    <property type="entry name" value="INTEGRAL MEMBRANE PROTEIN"/>
    <property type="match status" value="1"/>
</dbReference>
<name>A0A3A1R6W3_9BACI</name>
<protein>
    <submittedName>
        <fullName evidence="3">VanZ family protein</fullName>
    </submittedName>
</protein>
<sequence>MKKSLMISQILFVLLSPVWLKLTEYLHSIVVAVVWFCYTFSALFIICLVKQLTVSFQRRVLHVLTSVYAAGLLVLLFFRPNGQRYESYSLSPFETISFYFSGEVDFLIAFYNLAANIGLFVPFGLYYVYTARHPSAVKLLAFSLTGITMIEIMQFITHRGSLDIDDLMLNTIGVLLGYMIFPVFQKVFKLKD</sequence>
<evidence type="ECO:0000259" key="2">
    <source>
        <dbReference type="Pfam" id="PF04892"/>
    </source>
</evidence>
<dbReference type="Pfam" id="PF04892">
    <property type="entry name" value="VanZ"/>
    <property type="match status" value="1"/>
</dbReference>
<accession>A0A3A1R6W3</accession>
<keyword evidence="4" id="KW-1185">Reference proteome</keyword>
<keyword evidence="1" id="KW-0472">Membrane</keyword>
<feature type="transmembrane region" description="Helical" evidence="1">
    <location>
        <begin position="30"/>
        <end position="49"/>
    </location>
</feature>
<evidence type="ECO:0000256" key="1">
    <source>
        <dbReference type="SAM" id="Phobius"/>
    </source>
</evidence>
<dbReference type="InterPro" id="IPR006976">
    <property type="entry name" value="VanZ-like"/>
</dbReference>
<dbReference type="InterPro" id="IPR053150">
    <property type="entry name" value="Teicoplanin_resist-assoc"/>
</dbReference>
<dbReference type="Proteomes" id="UP000265801">
    <property type="component" value="Unassembled WGS sequence"/>
</dbReference>
<proteinExistence type="predicted"/>
<feature type="transmembrane region" description="Helical" evidence="1">
    <location>
        <begin position="168"/>
        <end position="188"/>
    </location>
</feature>
<feature type="transmembrane region" description="Helical" evidence="1">
    <location>
        <begin position="108"/>
        <end position="129"/>
    </location>
</feature>
<gene>
    <name evidence="3" type="ORF">D3H55_04200</name>
</gene>
<dbReference type="EMBL" id="QXIR01000004">
    <property type="protein sequence ID" value="RIW37251.1"/>
    <property type="molecule type" value="Genomic_DNA"/>
</dbReference>
<dbReference type="AlphaFoldDB" id="A0A3A1R6W3"/>
<organism evidence="3 4">
    <name type="scientific">Bacillus salacetis</name>
    <dbReference type="NCBI Taxonomy" id="2315464"/>
    <lineage>
        <taxon>Bacteria</taxon>
        <taxon>Bacillati</taxon>
        <taxon>Bacillota</taxon>
        <taxon>Bacilli</taxon>
        <taxon>Bacillales</taxon>
        <taxon>Bacillaceae</taxon>
        <taxon>Bacillus</taxon>
    </lineage>
</organism>
<dbReference type="RefSeq" id="WP_119545669.1">
    <property type="nucleotide sequence ID" value="NZ_QXIR01000004.1"/>
</dbReference>
<feature type="domain" description="VanZ-like" evidence="2">
    <location>
        <begin position="67"/>
        <end position="184"/>
    </location>
</feature>
<dbReference type="PANTHER" id="PTHR36834">
    <property type="entry name" value="MEMBRANE PROTEIN-RELATED"/>
    <property type="match status" value="1"/>
</dbReference>
<comment type="caution">
    <text evidence="3">The sequence shown here is derived from an EMBL/GenBank/DDBJ whole genome shotgun (WGS) entry which is preliminary data.</text>
</comment>
<dbReference type="OrthoDB" id="4822551at2"/>
<keyword evidence="1" id="KW-1133">Transmembrane helix</keyword>